<dbReference type="SUPFAM" id="SSF46689">
    <property type="entry name" value="Homeodomain-like"/>
    <property type="match status" value="1"/>
</dbReference>
<evidence type="ECO:0000259" key="7">
    <source>
        <dbReference type="PROSITE" id="PS50977"/>
    </source>
</evidence>
<protein>
    <submittedName>
        <fullName evidence="8">TetR/AcrR family transcriptional regulator</fullName>
    </submittedName>
</protein>
<evidence type="ECO:0000256" key="3">
    <source>
        <dbReference type="ARBA" id="ARBA00023125"/>
    </source>
</evidence>
<comment type="caution">
    <text evidence="8">The sequence shown here is derived from an EMBL/GenBank/DDBJ whole genome shotgun (WGS) entry which is preliminary data.</text>
</comment>
<feature type="compositionally biased region" description="Pro residues" evidence="6">
    <location>
        <begin position="213"/>
        <end position="224"/>
    </location>
</feature>
<keyword evidence="4" id="KW-0804">Transcription</keyword>
<dbReference type="InterPro" id="IPR039538">
    <property type="entry name" value="BetI_C"/>
</dbReference>
<keyword evidence="1" id="KW-0678">Repressor</keyword>
<feature type="domain" description="HTH tetR-type" evidence="7">
    <location>
        <begin position="24"/>
        <end position="84"/>
    </location>
</feature>
<dbReference type="PANTHER" id="PTHR30055">
    <property type="entry name" value="HTH-TYPE TRANSCRIPTIONAL REGULATOR RUTR"/>
    <property type="match status" value="1"/>
</dbReference>
<keyword evidence="9" id="KW-1185">Reference proteome</keyword>
<evidence type="ECO:0000256" key="2">
    <source>
        <dbReference type="ARBA" id="ARBA00023015"/>
    </source>
</evidence>
<keyword evidence="3 5" id="KW-0238">DNA-binding</keyword>
<gene>
    <name evidence="8" type="ORF">ACFQZM_10800</name>
</gene>
<accession>A0ABW2XKM9</accession>
<feature type="compositionally biased region" description="Basic residues" evidence="6">
    <location>
        <begin position="1"/>
        <end position="14"/>
    </location>
</feature>
<sequence>MSVSSRRRRRHHGESRRTQEERRSRTQARLLEATTECLVDLGWSGTSTTEVARRAGVSRGAQQHHYPTKMVLVAAALEHLLEAQRLAYETAFAVLPAERRNVEGALDLLWQVFRGRPAKALMELAVAARTDDELRPLCCDLNERILRVIVEVFERLFPANTLPPDFTDTVLRGLFAMFVGLSLQNALDDDVNGHQAAVLRQVKDIARLIVPEPGGPAPGGPAPDTPDAQAVSSDEAEPRAAAAPGT</sequence>
<name>A0ABW2XKM9_9ACTN</name>
<feature type="DNA-binding region" description="H-T-H motif" evidence="5">
    <location>
        <begin position="47"/>
        <end position="66"/>
    </location>
</feature>
<evidence type="ECO:0000313" key="9">
    <source>
        <dbReference type="Proteomes" id="UP001597063"/>
    </source>
</evidence>
<dbReference type="Pfam" id="PF13977">
    <property type="entry name" value="TetR_C_6"/>
    <property type="match status" value="1"/>
</dbReference>
<dbReference type="RefSeq" id="WP_242619693.1">
    <property type="nucleotide sequence ID" value="NZ_CAACUY010000233.1"/>
</dbReference>
<dbReference type="EMBL" id="JBHTGP010000005">
    <property type="protein sequence ID" value="MFD0684990.1"/>
    <property type="molecule type" value="Genomic_DNA"/>
</dbReference>
<feature type="region of interest" description="Disordered" evidence="6">
    <location>
        <begin position="210"/>
        <end position="246"/>
    </location>
</feature>
<feature type="region of interest" description="Disordered" evidence="6">
    <location>
        <begin position="1"/>
        <end position="26"/>
    </location>
</feature>
<keyword evidence="2" id="KW-0805">Transcription regulation</keyword>
<dbReference type="Gene3D" id="1.10.357.10">
    <property type="entry name" value="Tetracycline Repressor, domain 2"/>
    <property type="match status" value="1"/>
</dbReference>
<dbReference type="InterPro" id="IPR036271">
    <property type="entry name" value="Tet_transcr_reg_TetR-rel_C_sf"/>
</dbReference>
<dbReference type="InterPro" id="IPR009057">
    <property type="entry name" value="Homeodomain-like_sf"/>
</dbReference>
<evidence type="ECO:0000256" key="6">
    <source>
        <dbReference type="SAM" id="MobiDB-lite"/>
    </source>
</evidence>
<reference evidence="9" key="1">
    <citation type="journal article" date="2019" name="Int. J. Syst. Evol. Microbiol.">
        <title>The Global Catalogue of Microorganisms (GCM) 10K type strain sequencing project: providing services to taxonomists for standard genome sequencing and annotation.</title>
        <authorList>
            <consortium name="The Broad Institute Genomics Platform"/>
            <consortium name="The Broad Institute Genome Sequencing Center for Infectious Disease"/>
            <person name="Wu L."/>
            <person name="Ma J."/>
        </authorList>
    </citation>
    <scope>NUCLEOTIDE SEQUENCE [LARGE SCALE GENOMIC DNA]</scope>
    <source>
        <strain evidence="9">JCM 9371</strain>
    </source>
</reference>
<evidence type="ECO:0000256" key="5">
    <source>
        <dbReference type="PROSITE-ProRule" id="PRU00335"/>
    </source>
</evidence>
<evidence type="ECO:0000256" key="1">
    <source>
        <dbReference type="ARBA" id="ARBA00022491"/>
    </source>
</evidence>
<proteinExistence type="predicted"/>
<dbReference type="PROSITE" id="PS50977">
    <property type="entry name" value="HTH_TETR_2"/>
    <property type="match status" value="1"/>
</dbReference>
<dbReference type="Proteomes" id="UP001597063">
    <property type="component" value="Unassembled WGS sequence"/>
</dbReference>
<dbReference type="PANTHER" id="PTHR30055:SF226">
    <property type="entry name" value="HTH-TYPE TRANSCRIPTIONAL REGULATOR PKSA"/>
    <property type="match status" value="1"/>
</dbReference>
<organism evidence="8 9">
    <name type="scientific">Actinomadura fibrosa</name>
    <dbReference type="NCBI Taxonomy" id="111802"/>
    <lineage>
        <taxon>Bacteria</taxon>
        <taxon>Bacillati</taxon>
        <taxon>Actinomycetota</taxon>
        <taxon>Actinomycetes</taxon>
        <taxon>Streptosporangiales</taxon>
        <taxon>Thermomonosporaceae</taxon>
        <taxon>Actinomadura</taxon>
    </lineage>
</organism>
<dbReference type="Pfam" id="PF00440">
    <property type="entry name" value="TetR_N"/>
    <property type="match status" value="1"/>
</dbReference>
<dbReference type="SUPFAM" id="SSF48498">
    <property type="entry name" value="Tetracyclin repressor-like, C-terminal domain"/>
    <property type="match status" value="1"/>
</dbReference>
<evidence type="ECO:0000313" key="8">
    <source>
        <dbReference type="EMBL" id="MFD0684990.1"/>
    </source>
</evidence>
<dbReference type="InterPro" id="IPR050109">
    <property type="entry name" value="HTH-type_TetR-like_transc_reg"/>
</dbReference>
<dbReference type="InterPro" id="IPR001647">
    <property type="entry name" value="HTH_TetR"/>
</dbReference>
<feature type="compositionally biased region" description="Basic and acidic residues" evidence="6">
    <location>
        <begin position="15"/>
        <end position="24"/>
    </location>
</feature>
<evidence type="ECO:0000256" key="4">
    <source>
        <dbReference type="ARBA" id="ARBA00023163"/>
    </source>
</evidence>